<dbReference type="PROSITE" id="PS01331">
    <property type="entry name" value="THYMIDYLATE_KINASE"/>
    <property type="match status" value="1"/>
</dbReference>
<proteinExistence type="inferred from homology"/>
<gene>
    <name evidence="11" type="primary">tmk</name>
    <name evidence="13" type="ORF">SAMN02745355_1238</name>
</gene>
<dbReference type="Proteomes" id="UP000192315">
    <property type="component" value="Unassembled WGS sequence"/>
</dbReference>
<dbReference type="HAMAP" id="MF_00165">
    <property type="entry name" value="Thymidylate_kinase"/>
    <property type="match status" value="1"/>
</dbReference>
<dbReference type="AlphaFoldDB" id="A0A8G2FXI6"/>
<sequence length="202" mass="23548">MIDNGSMFIAIEGIDGSGKTTLAGDIASYTGFYLTREPTDRFCYDYIEADYNDESSIINFFLFTLDRYMHQKEIKNHLINGVISDRYVFSSIAYQGSGMEKRFKNMDETISWMLDVSRFIIMPDLIIYLKIDPGLALKRLNLRKNEKKNTDAFERLEMLKNVSKYYDYIFSGIIKIPVIKINAEMEYNYVKDEAIKGLNDYL</sequence>
<dbReference type="SUPFAM" id="SSF52540">
    <property type="entry name" value="P-loop containing nucleoside triphosphate hydrolases"/>
    <property type="match status" value="1"/>
</dbReference>
<dbReference type="InterPro" id="IPR027417">
    <property type="entry name" value="P-loop_NTPase"/>
</dbReference>
<dbReference type="EC" id="2.7.4.9" evidence="2 11"/>
<evidence type="ECO:0000256" key="9">
    <source>
        <dbReference type="ARBA" id="ARBA00029962"/>
    </source>
</evidence>
<keyword evidence="7 11" id="KW-0418">Kinase</keyword>
<evidence type="ECO:0000256" key="6">
    <source>
        <dbReference type="ARBA" id="ARBA00022741"/>
    </source>
</evidence>
<organism evidence="13 14">
    <name type="scientific">Picrophilus torridus (strain ATCC 700027 / DSM 9790 / JCM 10055 / NBRC 100828 / KAW 2/3)</name>
    <dbReference type="NCBI Taxonomy" id="1122961"/>
    <lineage>
        <taxon>Archaea</taxon>
        <taxon>Methanobacteriati</taxon>
        <taxon>Thermoplasmatota</taxon>
        <taxon>Thermoplasmata</taxon>
        <taxon>Thermoplasmatales</taxon>
        <taxon>Picrophilaceae</taxon>
        <taxon>Picrophilus</taxon>
    </lineage>
</organism>
<dbReference type="RefSeq" id="WP_084273017.1">
    <property type="nucleotide sequence ID" value="NZ_FWYE01000003.1"/>
</dbReference>
<keyword evidence="5 11" id="KW-0545">Nucleotide biosynthesis</keyword>
<dbReference type="Gene3D" id="3.40.50.300">
    <property type="entry name" value="P-loop containing nucleotide triphosphate hydrolases"/>
    <property type="match status" value="1"/>
</dbReference>
<keyword evidence="8 11" id="KW-0067">ATP-binding</keyword>
<comment type="catalytic activity">
    <reaction evidence="10 11">
        <text>dTMP + ATP = dTDP + ADP</text>
        <dbReference type="Rhea" id="RHEA:13517"/>
        <dbReference type="ChEBI" id="CHEBI:30616"/>
        <dbReference type="ChEBI" id="CHEBI:58369"/>
        <dbReference type="ChEBI" id="CHEBI:63528"/>
        <dbReference type="ChEBI" id="CHEBI:456216"/>
        <dbReference type="EC" id="2.7.4.9"/>
    </reaction>
</comment>
<dbReference type="PANTHER" id="PTHR10344">
    <property type="entry name" value="THYMIDYLATE KINASE"/>
    <property type="match status" value="1"/>
</dbReference>
<keyword evidence="6 11" id="KW-0547">Nucleotide-binding</keyword>
<evidence type="ECO:0000256" key="7">
    <source>
        <dbReference type="ARBA" id="ARBA00022777"/>
    </source>
</evidence>
<dbReference type="CDD" id="cd01672">
    <property type="entry name" value="TMPK"/>
    <property type="match status" value="1"/>
</dbReference>
<dbReference type="GO" id="GO:0004798">
    <property type="term" value="F:dTMP kinase activity"/>
    <property type="evidence" value="ECO:0007669"/>
    <property type="project" value="UniProtKB-UniRule"/>
</dbReference>
<evidence type="ECO:0000256" key="3">
    <source>
        <dbReference type="ARBA" id="ARBA00013355"/>
    </source>
</evidence>
<evidence type="ECO:0000313" key="14">
    <source>
        <dbReference type="Proteomes" id="UP000192315"/>
    </source>
</evidence>
<name>A0A8G2FXI6_PICTO</name>
<dbReference type="GO" id="GO:0006233">
    <property type="term" value="P:dTDP biosynthetic process"/>
    <property type="evidence" value="ECO:0007669"/>
    <property type="project" value="InterPro"/>
</dbReference>
<dbReference type="GO" id="GO:0005737">
    <property type="term" value="C:cytoplasm"/>
    <property type="evidence" value="ECO:0007669"/>
    <property type="project" value="TreeGrafter"/>
</dbReference>
<accession>A0A8G2FXI6</accession>
<evidence type="ECO:0000256" key="8">
    <source>
        <dbReference type="ARBA" id="ARBA00022840"/>
    </source>
</evidence>
<dbReference type="GO" id="GO:0005524">
    <property type="term" value="F:ATP binding"/>
    <property type="evidence" value="ECO:0007669"/>
    <property type="project" value="UniProtKB-UniRule"/>
</dbReference>
<keyword evidence="14" id="KW-1185">Reference proteome</keyword>
<evidence type="ECO:0000256" key="10">
    <source>
        <dbReference type="ARBA" id="ARBA00048743"/>
    </source>
</evidence>
<evidence type="ECO:0000313" key="13">
    <source>
        <dbReference type="EMBL" id="SMD31310.1"/>
    </source>
</evidence>
<evidence type="ECO:0000256" key="2">
    <source>
        <dbReference type="ARBA" id="ARBA00012980"/>
    </source>
</evidence>
<dbReference type="NCBIfam" id="TIGR00041">
    <property type="entry name" value="DTMP_kinase"/>
    <property type="match status" value="1"/>
</dbReference>
<comment type="similarity">
    <text evidence="1 11">Belongs to the thymidylate kinase family.</text>
</comment>
<evidence type="ECO:0000256" key="11">
    <source>
        <dbReference type="HAMAP-Rule" id="MF_00165"/>
    </source>
</evidence>
<dbReference type="InterPro" id="IPR018094">
    <property type="entry name" value="Thymidylate_kinase"/>
</dbReference>
<dbReference type="GO" id="GO:0006227">
    <property type="term" value="P:dUDP biosynthetic process"/>
    <property type="evidence" value="ECO:0007669"/>
    <property type="project" value="TreeGrafter"/>
</dbReference>
<dbReference type="EMBL" id="FWYE01000003">
    <property type="protein sequence ID" value="SMD31310.1"/>
    <property type="molecule type" value="Genomic_DNA"/>
</dbReference>
<feature type="binding site" evidence="11">
    <location>
        <begin position="13"/>
        <end position="20"/>
    </location>
    <ligand>
        <name>ATP</name>
        <dbReference type="ChEBI" id="CHEBI:30616"/>
    </ligand>
</feature>
<dbReference type="PANTHER" id="PTHR10344:SF4">
    <property type="entry name" value="UMP-CMP KINASE 2, MITOCHONDRIAL"/>
    <property type="match status" value="1"/>
</dbReference>
<evidence type="ECO:0000256" key="1">
    <source>
        <dbReference type="ARBA" id="ARBA00009776"/>
    </source>
</evidence>
<dbReference type="InterPro" id="IPR018095">
    <property type="entry name" value="Thymidylate_kin_CS"/>
</dbReference>
<comment type="caution">
    <text evidence="13">The sequence shown here is derived from an EMBL/GenBank/DDBJ whole genome shotgun (WGS) entry which is preliminary data.</text>
</comment>
<dbReference type="GO" id="GO:0006235">
    <property type="term" value="P:dTTP biosynthetic process"/>
    <property type="evidence" value="ECO:0007669"/>
    <property type="project" value="UniProtKB-UniRule"/>
</dbReference>
<dbReference type="Pfam" id="PF02223">
    <property type="entry name" value="Thymidylate_kin"/>
    <property type="match status" value="1"/>
</dbReference>
<protein>
    <recommendedName>
        <fullName evidence="3 11">Probable thymidylate kinase</fullName>
        <ecNumber evidence="2 11">2.7.4.9</ecNumber>
    </recommendedName>
    <alternativeName>
        <fullName evidence="9 11">dTMP kinase</fullName>
    </alternativeName>
</protein>
<feature type="domain" description="Thymidylate kinase-like" evidence="12">
    <location>
        <begin position="11"/>
        <end position="191"/>
    </location>
</feature>
<evidence type="ECO:0000259" key="12">
    <source>
        <dbReference type="Pfam" id="PF02223"/>
    </source>
</evidence>
<reference evidence="13 14" key="1">
    <citation type="submission" date="2017-04" db="EMBL/GenBank/DDBJ databases">
        <authorList>
            <person name="Varghese N."/>
            <person name="Submissions S."/>
        </authorList>
    </citation>
    <scope>NUCLEOTIDE SEQUENCE [LARGE SCALE GENOMIC DNA]</scope>
    <source>
        <strain evidence="13 14">DSM 9789</strain>
    </source>
</reference>
<dbReference type="InterPro" id="IPR039430">
    <property type="entry name" value="Thymidylate_kin-like_dom"/>
</dbReference>
<keyword evidence="4 11" id="KW-0808">Transferase</keyword>
<evidence type="ECO:0000256" key="4">
    <source>
        <dbReference type="ARBA" id="ARBA00022679"/>
    </source>
</evidence>
<evidence type="ECO:0000256" key="5">
    <source>
        <dbReference type="ARBA" id="ARBA00022727"/>
    </source>
</evidence>